<comment type="caution">
    <text evidence="1">The sequence shown here is derived from an EMBL/GenBank/DDBJ whole genome shotgun (WGS) entry which is preliminary data.</text>
</comment>
<evidence type="ECO:0000313" key="1">
    <source>
        <dbReference type="EMBL" id="MBM6619208.1"/>
    </source>
</evidence>
<gene>
    <name evidence="1" type="ORF">JR050_16215</name>
</gene>
<keyword evidence="2" id="KW-1185">Reference proteome</keyword>
<protein>
    <submittedName>
        <fullName evidence="1">DUF3231 family protein</fullName>
    </submittedName>
</protein>
<sequence length="347" mass="39261">MKIIKPTENDDSNNFDPAKEKITSAEMGKLWAVFMGNSMSICVLSYFLQHVDDTDTKAILEDSLELAKGFTKGVAAIFEKEQIPIPIGFTEKDVNLGAPRLVADEFYLHYLKYAAKAGLSLYSTAIPLMIRKDVRDFILKCNKYTTDLLNTLNELMSKKGILNKPPLIPIPDKVDFIKKQNYLNGFFRNVRSLHALEVSHLHDNLENNATSKGLLIAFSQVAKKESVREIMLRGKEIARNHFESCAEKLHNEDLPSPPLLDDLIEATTVSPFSDKLILFHKVDMFNMKIRTYASALSLNGRRDIGMMYGRFITDVGRFVEDAANLMISEGWFEQPPKAADRKDLAKH</sequence>
<dbReference type="Gene3D" id="1.20.1260.10">
    <property type="match status" value="2"/>
</dbReference>
<accession>A0ABS2DL48</accession>
<dbReference type="EMBL" id="JAFELM010000041">
    <property type="protein sequence ID" value="MBM6619208.1"/>
    <property type="molecule type" value="Genomic_DNA"/>
</dbReference>
<dbReference type="Proteomes" id="UP001518925">
    <property type="component" value="Unassembled WGS sequence"/>
</dbReference>
<reference evidence="1 2" key="1">
    <citation type="submission" date="2021-02" db="EMBL/GenBank/DDBJ databases">
        <title>Bacillus sp. RD4P76, an endophyte from a halophyte.</title>
        <authorList>
            <person name="Sun J.-Q."/>
        </authorList>
    </citation>
    <scope>NUCLEOTIDE SEQUENCE [LARGE SCALE GENOMIC DNA]</scope>
    <source>
        <strain evidence="1 2">RD4P76</strain>
    </source>
</reference>
<name>A0ABS2DL48_9BACI</name>
<dbReference type="InterPro" id="IPR012347">
    <property type="entry name" value="Ferritin-like"/>
</dbReference>
<organism evidence="1 2">
    <name type="scientific">Bacillus suaedaesalsae</name>
    <dbReference type="NCBI Taxonomy" id="2810349"/>
    <lineage>
        <taxon>Bacteria</taxon>
        <taxon>Bacillati</taxon>
        <taxon>Bacillota</taxon>
        <taxon>Bacilli</taxon>
        <taxon>Bacillales</taxon>
        <taxon>Bacillaceae</taxon>
        <taxon>Bacillus</taxon>
    </lineage>
</organism>
<dbReference type="InterPro" id="IPR021617">
    <property type="entry name" value="DUF3231"/>
</dbReference>
<dbReference type="RefSeq" id="WP_204204566.1">
    <property type="nucleotide sequence ID" value="NZ_JAFELM010000041.1"/>
</dbReference>
<proteinExistence type="predicted"/>
<dbReference type="Pfam" id="PF11553">
    <property type="entry name" value="DUF3231"/>
    <property type="match status" value="2"/>
</dbReference>
<evidence type="ECO:0000313" key="2">
    <source>
        <dbReference type="Proteomes" id="UP001518925"/>
    </source>
</evidence>